<sequence length="263" mass="30287">MVEMHEMVSGKRFDRYDELEWSSDHGLIIRPPSDQAQSYCTIYPHFTREPKEDESSYSSLGSYRLGRSWIRRALPVDHDSIPTAIVLHPLTANRLCPSIVFEHASLRCSMGFARVVVMPNIHYPNSPEQKSRPKQSLNNRRKLTPRRSPTEGRRCAGRSRKHRSTSFHVRHSSSRVFFRPAGSSLQEEIFNEIRNAFGVQISNIKMLLTDQVLYLSYRVIRVAPRATILRALWNGRTAVTKYKGRQTSKEKGSAGKEMGERRD</sequence>
<accession>A0ABR2N3P1</accession>
<reference evidence="2 3" key="1">
    <citation type="journal article" date="2022" name="Nat. Plants">
        <title>Genomes of leafy and leafless Platanthera orchids illuminate the evolution of mycoheterotrophy.</title>
        <authorList>
            <person name="Li M.H."/>
            <person name="Liu K.W."/>
            <person name="Li Z."/>
            <person name="Lu H.C."/>
            <person name="Ye Q.L."/>
            <person name="Zhang D."/>
            <person name="Wang J.Y."/>
            <person name="Li Y.F."/>
            <person name="Zhong Z.M."/>
            <person name="Liu X."/>
            <person name="Yu X."/>
            <person name="Liu D.K."/>
            <person name="Tu X.D."/>
            <person name="Liu B."/>
            <person name="Hao Y."/>
            <person name="Liao X.Y."/>
            <person name="Jiang Y.T."/>
            <person name="Sun W.H."/>
            <person name="Chen J."/>
            <person name="Chen Y.Q."/>
            <person name="Ai Y."/>
            <person name="Zhai J.W."/>
            <person name="Wu S.S."/>
            <person name="Zhou Z."/>
            <person name="Hsiao Y.Y."/>
            <person name="Wu W.L."/>
            <person name="Chen Y.Y."/>
            <person name="Lin Y.F."/>
            <person name="Hsu J.L."/>
            <person name="Li C.Y."/>
            <person name="Wang Z.W."/>
            <person name="Zhao X."/>
            <person name="Zhong W.Y."/>
            <person name="Ma X.K."/>
            <person name="Ma L."/>
            <person name="Huang J."/>
            <person name="Chen G.Z."/>
            <person name="Huang M.Z."/>
            <person name="Huang L."/>
            <person name="Peng D.H."/>
            <person name="Luo Y.B."/>
            <person name="Zou S.Q."/>
            <person name="Chen S.P."/>
            <person name="Lan S."/>
            <person name="Tsai W.C."/>
            <person name="Van de Peer Y."/>
            <person name="Liu Z.J."/>
        </authorList>
    </citation>
    <scope>NUCLEOTIDE SEQUENCE [LARGE SCALE GENOMIC DNA]</scope>
    <source>
        <strain evidence="2">Lor288</strain>
    </source>
</reference>
<comment type="caution">
    <text evidence="2">The sequence shown here is derived from an EMBL/GenBank/DDBJ whole genome shotgun (WGS) entry which is preliminary data.</text>
</comment>
<evidence type="ECO:0000313" key="2">
    <source>
        <dbReference type="EMBL" id="KAK8970536.1"/>
    </source>
</evidence>
<evidence type="ECO:0000256" key="1">
    <source>
        <dbReference type="SAM" id="MobiDB-lite"/>
    </source>
</evidence>
<gene>
    <name evidence="2" type="ORF">KSP40_PGU018685</name>
</gene>
<proteinExistence type="predicted"/>
<organism evidence="2 3">
    <name type="scientific">Platanthera guangdongensis</name>
    <dbReference type="NCBI Taxonomy" id="2320717"/>
    <lineage>
        <taxon>Eukaryota</taxon>
        <taxon>Viridiplantae</taxon>
        <taxon>Streptophyta</taxon>
        <taxon>Embryophyta</taxon>
        <taxon>Tracheophyta</taxon>
        <taxon>Spermatophyta</taxon>
        <taxon>Magnoliopsida</taxon>
        <taxon>Liliopsida</taxon>
        <taxon>Asparagales</taxon>
        <taxon>Orchidaceae</taxon>
        <taxon>Orchidoideae</taxon>
        <taxon>Orchideae</taxon>
        <taxon>Orchidinae</taxon>
        <taxon>Platanthera</taxon>
    </lineage>
</organism>
<feature type="compositionally biased region" description="Basic and acidic residues" evidence="1">
    <location>
        <begin position="247"/>
        <end position="263"/>
    </location>
</feature>
<dbReference type="EMBL" id="JBBWWR010000002">
    <property type="protein sequence ID" value="KAK8970536.1"/>
    <property type="molecule type" value="Genomic_DNA"/>
</dbReference>
<evidence type="ECO:0000313" key="3">
    <source>
        <dbReference type="Proteomes" id="UP001412067"/>
    </source>
</evidence>
<feature type="region of interest" description="Disordered" evidence="1">
    <location>
        <begin position="241"/>
        <end position="263"/>
    </location>
</feature>
<dbReference type="Proteomes" id="UP001412067">
    <property type="component" value="Unassembled WGS sequence"/>
</dbReference>
<protein>
    <submittedName>
        <fullName evidence="2">Uncharacterized protein</fullName>
    </submittedName>
</protein>
<name>A0ABR2N3P1_9ASPA</name>
<feature type="region of interest" description="Disordered" evidence="1">
    <location>
        <begin position="124"/>
        <end position="166"/>
    </location>
</feature>
<feature type="compositionally biased region" description="Basic residues" evidence="1">
    <location>
        <begin position="155"/>
        <end position="166"/>
    </location>
</feature>
<keyword evidence="3" id="KW-1185">Reference proteome</keyword>